<feature type="domain" description="YqgF/RNase H-like" evidence="6">
    <location>
        <begin position="2"/>
        <end position="94"/>
    </location>
</feature>
<dbReference type="SMART" id="SM00732">
    <property type="entry name" value="YqgFc"/>
    <property type="match status" value="1"/>
</dbReference>
<protein>
    <recommendedName>
        <fullName evidence="5">Putative pre-16S rRNA nuclease</fullName>
        <ecNumber evidence="5">3.1.-.-</ecNumber>
    </recommendedName>
</protein>
<dbReference type="GO" id="GO:0005829">
    <property type="term" value="C:cytosol"/>
    <property type="evidence" value="ECO:0007669"/>
    <property type="project" value="TreeGrafter"/>
</dbReference>
<evidence type="ECO:0000259" key="6">
    <source>
        <dbReference type="SMART" id="SM00732"/>
    </source>
</evidence>
<organism evidence="7 8">
    <name type="scientific">Candidatus Woesebacteria bacterium RIFCSPHIGHO2_01_FULL_44_21</name>
    <dbReference type="NCBI Taxonomy" id="1802503"/>
    <lineage>
        <taxon>Bacteria</taxon>
        <taxon>Candidatus Woeseibacteriota</taxon>
    </lineage>
</organism>
<name>A0A1F7Z174_9BACT</name>
<keyword evidence="4 5" id="KW-0378">Hydrolase</keyword>
<accession>A0A1F7Z174</accession>
<keyword evidence="3 5" id="KW-0540">Nuclease</keyword>
<evidence type="ECO:0000313" key="7">
    <source>
        <dbReference type="EMBL" id="OGM33406.1"/>
    </source>
</evidence>
<dbReference type="NCBIfam" id="TIGR00250">
    <property type="entry name" value="RNAse_H_YqgF"/>
    <property type="match status" value="1"/>
</dbReference>
<proteinExistence type="inferred from homology"/>
<dbReference type="InterPro" id="IPR012337">
    <property type="entry name" value="RNaseH-like_sf"/>
</dbReference>
<dbReference type="PANTHER" id="PTHR33317">
    <property type="entry name" value="POLYNUCLEOTIDYL TRANSFERASE, RIBONUCLEASE H-LIKE SUPERFAMILY PROTEIN"/>
    <property type="match status" value="1"/>
</dbReference>
<gene>
    <name evidence="7" type="ORF">A2803_04375</name>
</gene>
<sequence length="128" mass="13901">MAKALGIDFGESKVGIAVSSGVLAAPLKIIKNSGLKKLIFDIKNIVEEEGIEALVVGVSENKSGQSARDFGDKLAKELNLPVYFVDETLTTKDVQRLVIEAGMKRKKRKSMEDAFAATLILQSYLDSQ</sequence>
<evidence type="ECO:0000256" key="3">
    <source>
        <dbReference type="ARBA" id="ARBA00022722"/>
    </source>
</evidence>
<evidence type="ECO:0000256" key="5">
    <source>
        <dbReference type="HAMAP-Rule" id="MF_00651"/>
    </source>
</evidence>
<dbReference type="EMBL" id="MGGP01000003">
    <property type="protein sequence ID" value="OGM33406.1"/>
    <property type="molecule type" value="Genomic_DNA"/>
</dbReference>
<comment type="function">
    <text evidence="5">Could be a nuclease involved in processing of the 5'-end of pre-16S rRNA.</text>
</comment>
<dbReference type="CDD" id="cd16964">
    <property type="entry name" value="YqgF"/>
    <property type="match status" value="1"/>
</dbReference>
<dbReference type="EC" id="3.1.-.-" evidence="5"/>
<dbReference type="Gene3D" id="3.30.420.140">
    <property type="entry name" value="YqgF/RNase H-like domain"/>
    <property type="match status" value="1"/>
</dbReference>
<dbReference type="InterPro" id="IPR005227">
    <property type="entry name" value="YqgF"/>
</dbReference>
<dbReference type="Pfam" id="PF03652">
    <property type="entry name" value="RuvX"/>
    <property type="match status" value="1"/>
</dbReference>
<dbReference type="AlphaFoldDB" id="A0A1F7Z174"/>
<evidence type="ECO:0000313" key="8">
    <source>
        <dbReference type="Proteomes" id="UP000178870"/>
    </source>
</evidence>
<dbReference type="InterPro" id="IPR006641">
    <property type="entry name" value="YqgF/RNaseH-like_dom"/>
</dbReference>
<evidence type="ECO:0000256" key="2">
    <source>
        <dbReference type="ARBA" id="ARBA00022517"/>
    </source>
</evidence>
<comment type="subcellular location">
    <subcellularLocation>
        <location evidence="5">Cytoplasm</location>
    </subcellularLocation>
</comment>
<dbReference type="HAMAP" id="MF_00651">
    <property type="entry name" value="Nuclease_YqgF"/>
    <property type="match status" value="1"/>
</dbReference>
<keyword evidence="1 5" id="KW-0963">Cytoplasm</keyword>
<dbReference type="GO" id="GO:0000967">
    <property type="term" value="P:rRNA 5'-end processing"/>
    <property type="evidence" value="ECO:0007669"/>
    <property type="project" value="UniProtKB-UniRule"/>
</dbReference>
<dbReference type="GO" id="GO:0004518">
    <property type="term" value="F:nuclease activity"/>
    <property type="evidence" value="ECO:0007669"/>
    <property type="project" value="UniProtKB-KW"/>
</dbReference>
<evidence type="ECO:0000256" key="1">
    <source>
        <dbReference type="ARBA" id="ARBA00022490"/>
    </source>
</evidence>
<reference evidence="7 8" key="1">
    <citation type="journal article" date="2016" name="Nat. Commun.">
        <title>Thousands of microbial genomes shed light on interconnected biogeochemical processes in an aquifer system.</title>
        <authorList>
            <person name="Anantharaman K."/>
            <person name="Brown C.T."/>
            <person name="Hug L.A."/>
            <person name="Sharon I."/>
            <person name="Castelle C.J."/>
            <person name="Probst A.J."/>
            <person name="Thomas B.C."/>
            <person name="Singh A."/>
            <person name="Wilkins M.J."/>
            <person name="Karaoz U."/>
            <person name="Brodie E.L."/>
            <person name="Williams K.H."/>
            <person name="Hubbard S.S."/>
            <person name="Banfield J.F."/>
        </authorList>
    </citation>
    <scope>NUCLEOTIDE SEQUENCE [LARGE SCALE GENOMIC DNA]</scope>
</reference>
<dbReference type="SUPFAM" id="SSF53098">
    <property type="entry name" value="Ribonuclease H-like"/>
    <property type="match status" value="1"/>
</dbReference>
<evidence type="ECO:0000256" key="4">
    <source>
        <dbReference type="ARBA" id="ARBA00022801"/>
    </source>
</evidence>
<dbReference type="GO" id="GO:0016788">
    <property type="term" value="F:hydrolase activity, acting on ester bonds"/>
    <property type="evidence" value="ECO:0007669"/>
    <property type="project" value="UniProtKB-UniRule"/>
</dbReference>
<comment type="similarity">
    <text evidence="5">Belongs to the YqgF HJR family.</text>
</comment>
<dbReference type="InterPro" id="IPR037027">
    <property type="entry name" value="YqgF/RNaseH-like_dom_sf"/>
</dbReference>
<dbReference type="Proteomes" id="UP000178870">
    <property type="component" value="Unassembled WGS sequence"/>
</dbReference>
<keyword evidence="2 5" id="KW-0690">Ribosome biogenesis</keyword>
<comment type="caution">
    <text evidence="7">The sequence shown here is derived from an EMBL/GenBank/DDBJ whole genome shotgun (WGS) entry which is preliminary data.</text>
</comment>
<dbReference type="PANTHER" id="PTHR33317:SF4">
    <property type="entry name" value="POLYNUCLEOTIDYL TRANSFERASE, RIBONUCLEASE H-LIKE SUPERFAMILY PROTEIN"/>
    <property type="match status" value="1"/>
</dbReference>